<proteinExistence type="predicted"/>
<comment type="caution">
    <text evidence="3">The sequence shown here is derived from an EMBL/GenBank/DDBJ whole genome shotgun (WGS) entry which is preliminary data.</text>
</comment>
<dbReference type="Gene3D" id="1.10.3210.10">
    <property type="entry name" value="Hypothetical protein af1432"/>
    <property type="match status" value="1"/>
</dbReference>
<protein>
    <recommendedName>
        <fullName evidence="2">HD/PDEase domain-containing protein</fullName>
    </recommendedName>
</protein>
<dbReference type="CDD" id="cd00077">
    <property type="entry name" value="HDc"/>
    <property type="match status" value="1"/>
</dbReference>
<dbReference type="CDD" id="cd24006">
    <property type="entry name" value="ASKHA_NBD_PPX_GppA"/>
    <property type="match status" value="1"/>
</dbReference>
<dbReference type="Pfam" id="PF02541">
    <property type="entry name" value="Ppx-GppA"/>
    <property type="match status" value="1"/>
</dbReference>
<dbReference type="InterPro" id="IPR043129">
    <property type="entry name" value="ATPase_NBD"/>
</dbReference>
<dbReference type="PANTHER" id="PTHR30005">
    <property type="entry name" value="EXOPOLYPHOSPHATASE"/>
    <property type="match status" value="1"/>
</dbReference>
<dbReference type="Pfam" id="PF21447">
    <property type="entry name" value="Ppx-GppA_III"/>
    <property type="match status" value="1"/>
</dbReference>
<feature type="domain" description="HD/PDEase" evidence="2">
    <location>
        <begin position="332"/>
        <end position="465"/>
    </location>
</feature>
<dbReference type="SUPFAM" id="SSF53067">
    <property type="entry name" value="Actin-like ATPase domain"/>
    <property type="match status" value="2"/>
</dbReference>
<sequence>MDKNILNQNIAVIDLGSNSLRMQIATVFEKSYKIVCEYKDLIRIGDDLFQNGKLTKNAISKLNRSFMEIKTLMDSYNVVSYRAVATATLRSSPNGGKIIEDIHQKSGIKVEIIDGEDEAKLSFLGVKSCFNLKKYNSLITDIGGGSSEFILSEKGEIKSIMTKKLGGARIKHNFLKNDPPEFEEVETLKHFIRKELSDLSEYDVDVIICTGGTSNNLSTIAYLREKKDHTSQIKYTTRDFLRSFINEIKRKKISSISKIKGVEEKRADLLLPIAIQIDQILELTGRSGFYTFSGGLRTGLIIDTLNRYGIHLPFQTLEIDVNQARLIEIGNKFHFNEEHALKVSQLAVIIFDKLHTQLGIQKEFKEILHAAAVLHDIGNFISLSKHHLHSEYLILNTDLTGFNSYERAIISQIARYHRKRFPKKTDPLYSLVKKKDIEVTLKLAAILRVADALDRTHKGKVEDIQIEIIEDNIIFKPIHQGDISMEKSNFDEKKDFLEKYTGFKVTIV</sequence>
<dbReference type="PIRSF" id="PIRSF001267">
    <property type="entry name" value="Pyrophosphatase_GppA_Ppx"/>
    <property type="match status" value="1"/>
</dbReference>
<evidence type="ECO:0000256" key="1">
    <source>
        <dbReference type="ARBA" id="ARBA00022801"/>
    </source>
</evidence>
<dbReference type="InterPro" id="IPR048950">
    <property type="entry name" value="Ppx_GppA_C"/>
</dbReference>
<evidence type="ECO:0000259" key="2">
    <source>
        <dbReference type="SMART" id="SM00471"/>
    </source>
</evidence>
<evidence type="ECO:0000313" key="4">
    <source>
        <dbReference type="Proteomes" id="UP000242881"/>
    </source>
</evidence>
<dbReference type="InterPro" id="IPR003607">
    <property type="entry name" value="HD/PDEase_dom"/>
</dbReference>
<dbReference type="EMBL" id="PNIN01000058">
    <property type="protein sequence ID" value="PMP70074.1"/>
    <property type="molecule type" value="Genomic_DNA"/>
</dbReference>
<dbReference type="PANTHER" id="PTHR30005:SF0">
    <property type="entry name" value="RETROGRADE REGULATION PROTEIN 2"/>
    <property type="match status" value="1"/>
</dbReference>
<keyword evidence="1" id="KW-0378">Hydrolase</keyword>
<dbReference type="SUPFAM" id="SSF109604">
    <property type="entry name" value="HD-domain/PDEase-like"/>
    <property type="match status" value="1"/>
</dbReference>
<dbReference type="InterPro" id="IPR030673">
    <property type="entry name" value="PyroPPase_GppA_Ppx"/>
</dbReference>
<organism evidence="3 4">
    <name type="scientific">Calditerrivibrio nitroreducens</name>
    <dbReference type="NCBI Taxonomy" id="477976"/>
    <lineage>
        <taxon>Bacteria</taxon>
        <taxon>Pseudomonadati</taxon>
        <taxon>Deferribacterota</taxon>
        <taxon>Deferribacteres</taxon>
        <taxon>Deferribacterales</taxon>
        <taxon>Calditerrivibrionaceae</taxon>
    </lineage>
</organism>
<name>A0A2J6WI57_9BACT</name>
<dbReference type="AlphaFoldDB" id="A0A2J6WI57"/>
<accession>A0A2J6WI57</accession>
<dbReference type="Proteomes" id="UP000242881">
    <property type="component" value="Unassembled WGS sequence"/>
</dbReference>
<evidence type="ECO:0000313" key="3">
    <source>
        <dbReference type="EMBL" id="PMP70074.1"/>
    </source>
</evidence>
<dbReference type="InterPro" id="IPR003695">
    <property type="entry name" value="Ppx_GppA_N"/>
</dbReference>
<dbReference type="Gene3D" id="3.30.420.150">
    <property type="entry name" value="Exopolyphosphatase. Domain 2"/>
    <property type="match status" value="1"/>
</dbReference>
<dbReference type="GO" id="GO:0016462">
    <property type="term" value="F:pyrophosphatase activity"/>
    <property type="evidence" value="ECO:0007669"/>
    <property type="project" value="TreeGrafter"/>
</dbReference>
<gene>
    <name evidence="3" type="ORF">C0187_05875</name>
</gene>
<dbReference type="InterPro" id="IPR050273">
    <property type="entry name" value="GppA/Ppx_hydrolase"/>
</dbReference>
<dbReference type="SMART" id="SM00471">
    <property type="entry name" value="HDc"/>
    <property type="match status" value="1"/>
</dbReference>
<dbReference type="Gene3D" id="3.30.420.40">
    <property type="match status" value="1"/>
</dbReference>
<reference evidence="3 4" key="1">
    <citation type="submission" date="2018-01" db="EMBL/GenBank/DDBJ databases">
        <title>Metagenomic assembled genomes from two thermal pools in the Uzon Caldera, Kamchatka, Russia.</title>
        <authorList>
            <person name="Wilkins L."/>
            <person name="Ettinger C."/>
        </authorList>
    </citation>
    <scope>NUCLEOTIDE SEQUENCE [LARGE SCALE GENOMIC DNA]</scope>
    <source>
        <strain evidence="3">ZAV-05</strain>
    </source>
</reference>